<organism evidence="6 7">
    <name type="scientific">Deinococcus piscis</name>
    <dbReference type="NCBI Taxonomy" id="394230"/>
    <lineage>
        <taxon>Bacteria</taxon>
        <taxon>Thermotogati</taxon>
        <taxon>Deinococcota</taxon>
        <taxon>Deinococci</taxon>
        <taxon>Deinococcales</taxon>
        <taxon>Deinococcaceae</taxon>
        <taxon>Deinococcus</taxon>
    </lineage>
</organism>
<evidence type="ECO:0000256" key="3">
    <source>
        <dbReference type="ARBA" id="ARBA00022741"/>
    </source>
</evidence>
<dbReference type="Proteomes" id="UP000632154">
    <property type="component" value="Unassembled WGS sequence"/>
</dbReference>
<keyword evidence="2" id="KW-0813">Transport</keyword>
<dbReference type="PANTHER" id="PTHR43335">
    <property type="entry name" value="ABC TRANSPORTER, ATP-BINDING PROTEIN"/>
    <property type="match status" value="1"/>
</dbReference>
<reference evidence="7" key="1">
    <citation type="journal article" date="2019" name="Int. J. Syst. Evol. Microbiol.">
        <title>The Global Catalogue of Microorganisms (GCM) 10K type strain sequencing project: providing services to taxonomists for standard genome sequencing and annotation.</title>
        <authorList>
            <consortium name="The Broad Institute Genomics Platform"/>
            <consortium name="The Broad Institute Genome Sequencing Center for Infectious Disease"/>
            <person name="Wu L."/>
            <person name="Ma J."/>
        </authorList>
    </citation>
    <scope>NUCLEOTIDE SEQUENCE [LARGE SCALE GENOMIC DNA]</scope>
    <source>
        <strain evidence="7">CGMCC 1.18439</strain>
    </source>
</reference>
<dbReference type="RefSeq" id="WP_189643955.1">
    <property type="nucleotide sequence ID" value="NZ_BNAL01000042.1"/>
</dbReference>
<comment type="caution">
    <text evidence="6">The sequence shown here is derived from an EMBL/GenBank/DDBJ whole genome shotgun (WGS) entry which is preliminary data.</text>
</comment>
<dbReference type="InterPro" id="IPR003593">
    <property type="entry name" value="AAA+_ATPase"/>
</dbReference>
<keyword evidence="4 6" id="KW-0067">ATP-binding</keyword>
<evidence type="ECO:0000259" key="5">
    <source>
        <dbReference type="PROSITE" id="PS50893"/>
    </source>
</evidence>
<dbReference type="PANTHER" id="PTHR43335:SF4">
    <property type="entry name" value="ABC TRANSPORTER, ATP-BINDING PROTEIN"/>
    <property type="match status" value="1"/>
</dbReference>
<keyword evidence="3" id="KW-0547">Nucleotide-binding</keyword>
<proteinExistence type="inferred from homology"/>
<protein>
    <submittedName>
        <fullName evidence="6">ABC transporter ATP-binding protein</fullName>
    </submittedName>
</protein>
<keyword evidence="7" id="KW-1185">Reference proteome</keyword>
<evidence type="ECO:0000256" key="2">
    <source>
        <dbReference type="ARBA" id="ARBA00022448"/>
    </source>
</evidence>
<gene>
    <name evidence="6" type="primary">mrsF</name>
    <name evidence="6" type="ORF">GCM10017783_23640</name>
</gene>
<dbReference type="SMART" id="SM00382">
    <property type="entry name" value="AAA"/>
    <property type="match status" value="1"/>
</dbReference>
<sequence length="298" mass="31938">MSPTLPLQTQALSKSYAGRAVVRNVNLQVPPGSLYGLLGPNGAGKTTTLRCLLALSRPTSGACLIDGQDARQPTARRQVAGMIDSPAFYPNLTARENLQVASGLRGASTADHAELLELVRLSDAARRPARTYSLGMKQRLGIAMTLVGNPRSLILDEPQNGLDPQGMEEMRGLLVRLRERGHTVVVSSHLLGEVGRFATHLGVMRGGQLVFQGSLEEFRAGAGERLEVVCDRAQEAEKVLTEAGFTLTRLGDTLHLPPAADQARVARALLAAGLNWQSLTRSGGRLEDRYFALTGVQA</sequence>
<dbReference type="Gene3D" id="3.40.50.300">
    <property type="entry name" value="P-loop containing nucleotide triphosphate hydrolases"/>
    <property type="match status" value="1"/>
</dbReference>
<evidence type="ECO:0000313" key="6">
    <source>
        <dbReference type="EMBL" id="GHG10474.1"/>
    </source>
</evidence>
<comment type="similarity">
    <text evidence="1">Belongs to the ABC transporter superfamily.</text>
</comment>
<dbReference type="PROSITE" id="PS00211">
    <property type="entry name" value="ABC_TRANSPORTER_1"/>
    <property type="match status" value="1"/>
</dbReference>
<evidence type="ECO:0000313" key="7">
    <source>
        <dbReference type="Proteomes" id="UP000632154"/>
    </source>
</evidence>
<dbReference type="PROSITE" id="PS50893">
    <property type="entry name" value="ABC_TRANSPORTER_2"/>
    <property type="match status" value="1"/>
</dbReference>
<dbReference type="InterPro" id="IPR027417">
    <property type="entry name" value="P-loop_NTPase"/>
</dbReference>
<dbReference type="InterPro" id="IPR003439">
    <property type="entry name" value="ABC_transporter-like_ATP-bd"/>
</dbReference>
<evidence type="ECO:0000256" key="4">
    <source>
        <dbReference type="ARBA" id="ARBA00022840"/>
    </source>
</evidence>
<evidence type="ECO:0000256" key="1">
    <source>
        <dbReference type="ARBA" id="ARBA00005417"/>
    </source>
</evidence>
<dbReference type="SUPFAM" id="SSF52540">
    <property type="entry name" value="P-loop containing nucleoside triphosphate hydrolases"/>
    <property type="match status" value="1"/>
</dbReference>
<accession>A0ABQ3KB48</accession>
<dbReference type="EMBL" id="BNAL01000042">
    <property type="protein sequence ID" value="GHG10474.1"/>
    <property type="molecule type" value="Genomic_DNA"/>
</dbReference>
<name>A0ABQ3KB48_9DEIO</name>
<dbReference type="GO" id="GO:0005524">
    <property type="term" value="F:ATP binding"/>
    <property type="evidence" value="ECO:0007669"/>
    <property type="project" value="UniProtKB-KW"/>
</dbReference>
<dbReference type="Pfam" id="PF00005">
    <property type="entry name" value="ABC_tran"/>
    <property type="match status" value="1"/>
</dbReference>
<feature type="domain" description="ABC transporter" evidence="5">
    <location>
        <begin position="7"/>
        <end position="231"/>
    </location>
</feature>
<dbReference type="InterPro" id="IPR017871">
    <property type="entry name" value="ABC_transporter-like_CS"/>
</dbReference>